<comment type="caution">
    <text evidence="5">The sequence shown here is derived from an EMBL/GenBank/DDBJ whole genome shotgun (WGS) entry which is preliminary data.</text>
</comment>
<evidence type="ECO:0000256" key="3">
    <source>
        <dbReference type="SAM" id="MobiDB-lite"/>
    </source>
</evidence>
<protein>
    <recommendedName>
        <fullName evidence="4">Restriction endonuclease type IV Mrr domain-containing protein</fullName>
    </recommendedName>
</protein>
<dbReference type="Proteomes" id="UP000439903">
    <property type="component" value="Unassembled WGS sequence"/>
</dbReference>
<dbReference type="InterPro" id="IPR011856">
    <property type="entry name" value="tRNA_endonuc-like_dom_sf"/>
</dbReference>
<gene>
    <name evidence="5" type="ORF">F8M41_020819</name>
</gene>
<feature type="region of interest" description="Disordered" evidence="3">
    <location>
        <begin position="192"/>
        <end position="215"/>
    </location>
</feature>
<dbReference type="InterPro" id="IPR007560">
    <property type="entry name" value="Restrct_endonuc_IV_Mrr"/>
</dbReference>
<name>A0A8H4AHX7_GIGMA</name>
<reference evidence="5 6" key="1">
    <citation type="journal article" date="2019" name="Environ. Microbiol.">
        <title>At the nexus of three kingdoms: the genome of the mycorrhizal fungus Gigaspora margarita provides insights into plant, endobacterial and fungal interactions.</title>
        <authorList>
            <person name="Venice F."/>
            <person name="Ghignone S."/>
            <person name="Salvioli di Fossalunga A."/>
            <person name="Amselem J."/>
            <person name="Novero M."/>
            <person name="Xianan X."/>
            <person name="Sedzielewska Toro K."/>
            <person name="Morin E."/>
            <person name="Lipzen A."/>
            <person name="Grigoriev I.V."/>
            <person name="Henrissat B."/>
            <person name="Martin F.M."/>
            <person name="Bonfante P."/>
        </authorList>
    </citation>
    <scope>NUCLEOTIDE SEQUENCE [LARGE SCALE GENOMIC DNA]</scope>
    <source>
        <strain evidence="5 6">BEG34</strain>
    </source>
</reference>
<dbReference type="PANTHER" id="PTHR28133:SF1">
    <property type="entry name" value="REQUIRED FOR RESPIRATORY GROWTH PROTEIN 7, MITOCHONDRIAL"/>
    <property type="match status" value="1"/>
</dbReference>
<dbReference type="GO" id="GO:0005739">
    <property type="term" value="C:mitochondrion"/>
    <property type="evidence" value="ECO:0007669"/>
    <property type="project" value="UniProtKB-SubCell"/>
</dbReference>
<dbReference type="PANTHER" id="PTHR28133">
    <property type="entry name" value="REQUIRED FOR RESPIRATORY GROWTH PROTEIN 7, MITOCHONDRIAL"/>
    <property type="match status" value="1"/>
</dbReference>
<evidence type="ECO:0000313" key="6">
    <source>
        <dbReference type="Proteomes" id="UP000439903"/>
    </source>
</evidence>
<dbReference type="GO" id="GO:0004519">
    <property type="term" value="F:endonuclease activity"/>
    <property type="evidence" value="ECO:0007669"/>
    <property type="project" value="InterPro"/>
</dbReference>
<evidence type="ECO:0000256" key="1">
    <source>
        <dbReference type="ARBA" id="ARBA00004173"/>
    </source>
</evidence>
<feature type="region of interest" description="Disordered" evidence="3">
    <location>
        <begin position="341"/>
        <end position="376"/>
    </location>
</feature>
<dbReference type="EMBL" id="WTPW01000588">
    <property type="protein sequence ID" value="KAF0497003.1"/>
    <property type="molecule type" value="Genomic_DNA"/>
</dbReference>
<evidence type="ECO:0000313" key="5">
    <source>
        <dbReference type="EMBL" id="KAF0497003.1"/>
    </source>
</evidence>
<keyword evidence="2" id="KW-0496">Mitochondrion</keyword>
<dbReference type="GO" id="GO:0006302">
    <property type="term" value="P:double-strand break repair"/>
    <property type="evidence" value="ECO:0007669"/>
    <property type="project" value="UniProtKB-ARBA"/>
</dbReference>
<evidence type="ECO:0000256" key="2">
    <source>
        <dbReference type="ARBA" id="ARBA00023128"/>
    </source>
</evidence>
<feature type="domain" description="Restriction endonuclease type IV Mrr" evidence="4">
    <location>
        <begin position="33"/>
        <end position="110"/>
    </location>
</feature>
<keyword evidence="6" id="KW-1185">Reference proteome</keyword>
<evidence type="ECO:0000259" key="4">
    <source>
        <dbReference type="Pfam" id="PF04471"/>
    </source>
</evidence>
<dbReference type="Pfam" id="PF04471">
    <property type="entry name" value="Mrr_cat"/>
    <property type="match status" value="1"/>
</dbReference>
<dbReference type="SUPFAM" id="SSF52980">
    <property type="entry name" value="Restriction endonuclease-like"/>
    <property type="match status" value="1"/>
</dbReference>
<accession>A0A8H4AHX7</accession>
<dbReference type="InterPro" id="IPR018828">
    <property type="entry name" value="RRG7"/>
</dbReference>
<feature type="compositionally biased region" description="Polar residues" evidence="3">
    <location>
        <begin position="345"/>
        <end position="357"/>
    </location>
</feature>
<comment type="subcellular location">
    <subcellularLocation>
        <location evidence="1">Mitochondrion</location>
    </subcellularLocation>
</comment>
<dbReference type="AlphaFoldDB" id="A0A8H4AHX7"/>
<organism evidence="5 6">
    <name type="scientific">Gigaspora margarita</name>
    <dbReference type="NCBI Taxonomy" id="4874"/>
    <lineage>
        <taxon>Eukaryota</taxon>
        <taxon>Fungi</taxon>
        <taxon>Fungi incertae sedis</taxon>
        <taxon>Mucoromycota</taxon>
        <taxon>Glomeromycotina</taxon>
        <taxon>Glomeromycetes</taxon>
        <taxon>Diversisporales</taxon>
        <taxon>Gigasporaceae</taxon>
        <taxon>Gigaspora</taxon>
    </lineage>
</organism>
<dbReference type="GO" id="GO:0009307">
    <property type="term" value="P:DNA restriction-modification system"/>
    <property type="evidence" value="ECO:0007669"/>
    <property type="project" value="InterPro"/>
</dbReference>
<sequence length="416" mass="46863">MIFSIEELVHIEGETVILAVVIVQTSYTKGLIFEVDLVEMLKSIGGKVIHKGRSGDGGIDIIYEIATTRFIIQCKNWIRLNIGRPVVDELLGVLTRTKQPKGTTGIIVSPSMDSFTSGTIDASLEIAEPLEPLESEPSESELLEQLPPYPIIVTDLQAENTELRNENAKVKRENAKLRQSLEGHETRITKLEQGKKEKSISTVNSNDIPDAPSSDITDNTLNFNDTHEQIISRNEKFNTSNLDIYQEEAKPRDDILSVTPTSLAKPISLEEKVEDKFLDSKHRETVRKEITENIKKKFQDKDLSLVNQPESKKMSPPLLCDLKTVTKCHDQTNVEVSILPERVSPENTPSLPLSHTSNSEDKISESNKSLPETDPEKEILIRNESDIDALILLLQQKFKISKKILDKWKTDIVFEF</sequence>
<dbReference type="OrthoDB" id="2400695at2759"/>
<dbReference type="GO" id="GO:0003677">
    <property type="term" value="F:DNA binding"/>
    <property type="evidence" value="ECO:0007669"/>
    <property type="project" value="InterPro"/>
</dbReference>
<proteinExistence type="predicted"/>
<dbReference type="Gene3D" id="3.40.1350.10">
    <property type="match status" value="1"/>
</dbReference>
<dbReference type="InterPro" id="IPR011335">
    <property type="entry name" value="Restrct_endonuc-II-like"/>
</dbReference>